<proteinExistence type="predicted"/>
<dbReference type="RefSeq" id="WP_085801652.1">
    <property type="nucleotide sequence ID" value="NZ_FWXB01000016.1"/>
</dbReference>
<sequence length="224" mass="26170">MDVLYFYKERTRFIRLFYDTAAIPFETTMKAIEDELPPFDDPPYSEDGEPAYLVEWIEASEALEVLGRTCLSMLSPSLQLYFRTWERELGVQWEDGDRKKVFKKGFIEGYMTCFEQVLGISRRDCPADLGLIEQITLARNRDQHPEKITTMRVSHSKTDREKHGHLFFMSEQDSAMFSNSDIADVSFLDPAVHVSRDQLRVAIGETEKLSNWLEKHMIAKRWGR</sequence>
<evidence type="ECO:0000313" key="2">
    <source>
        <dbReference type="Proteomes" id="UP000193224"/>
    </source>
</evidence>
<organism evidence="1 2">
    <name type="scientific">Roseovarius aestuarii</name>
    <dbReference type="NCBI Taxonomy" id="475083"/>
    <lineage>
        <taxon>Bacteria</taxon>
        <taxon>Pseudomonadati</taxon>
        <taxon>Pseudomonadota</taxon>
        <taxon>Alphaproteobacteria</taxon>
        <taxon>Rhodobacterales</taxon>
        <taxon>Roseobacteraceae</taxon>
        <taxon>Roseovarius</taxon>
    </lineage>
</organism>
<dbReference type="OrthoDB" id="7596247at2"/>
<accession>A0A1X7BVP3</accession>
<dbReference type="Proteomes" id="UP000193224">
    <property type="component" value="Unassembled WGS sequence"/>
</dbReference>
<name>A0A1X7BVP3_9RHOB</name>
<reference evidence="1 2" key="1">
    <citation type="submission" date="2017-03" db="EMBL/GenBank/DDBJ databases">
        <authorList>
            <person name="Afonso C.L."/>
            <person name="Miller P.J."/>
            <person name="Scott M.A."/>
            <person name="Spackman E."/>
            <person name="Goraichik I."/>
            <person name="Dimitrov K.M."/>
            <person name="Suarez D.L."/>
            <person name="Swayne D.E."/>
        </authorList>
    </citation>
    <scope>NUCLEOTIDE SEQUENCE [LARGE SCALE GENOMIC DNA]</scope>
    <source>
        <strain evidence="1 2">CECT 7745</strain>
    </source>
</reference>
<protein>
    <submittedName>
        <fullName evidence="1">Uncharacterized protein</fullName>
    </submittedName>
</protein>
<keyword evidence="2" id="KW-1185">Reference proteome</keyword>
<dbReference type="EMBL" id="FWXB01000016">
    <property type="protein sequence ID" value="SMC13716.1"/>
    <property type="molecule type" value="Genomic_DNA"/>
</dbReference>
<gene>
    <name evidence="1" type="ORF">ROA7745_03575</name>
</gene>
<evidence type="ECO:0000313" key="1">
    <source>
        <dbReference type="EMBL" id="SMC13716.1"/>
    </source>
</evidence>
<dbReference type="AlphaFoldDB" id="A0A1X7BVP3"/>